<dbReference type="InterPro" id="IPR038538">
    <property type="entry name" value="MTERF_sf"/>
</dbReference>
<dbReference type="VEuPathDB" id="VectorBase:GPPI031645"/>
<dbReference type="Pfam" id="PF02536">
    <property type="entry name" value="mTERF"/>
    <property type="match status" value="1"/>
</dbReference>
<reference evidence="3" key="2">
    <citation type="submission" date="2020-05" db="UniProtKB">
        <authorList>
            <consortium name="EnsemblMetazoa"/>
        </authorList>
    </citation>
    <scope>IDENTIFICATION</scope>
    <source>
        <strain evidence="3">IAEA</strain>
    </source>
</reference>
<dbReference type="GO" id="GO:0003676">
    <property type="term" value="F:nucleic acid binding"/>
    <property type="evidence" value="ECO:0007669"/>
    <property type="project" value="InterPro"/>
</dbReference>
<dbReference type="InterPro" id="IPR003690">
    <property type="entry name" value="MTERF"/>
</dbReference>
<evidence type="ECO:0000313" key="3">
    <source>
        <dbReference type="EnsemblMetazoa" id="GPPI031645-PA"/>
    </source>
</evidence>
<evidence type="ECO:0000256" key="2">
    <source>
        <dbReference type="ARBA" id="ARBA00022946"/>
    </source>
</evidence>
<dbReference type="EMBL" id="JXJN01015223">
    <property type="status" value="NOT_ANNOTATED_CDS"/>
    <property type="molecule type" value="Genomic_DNA"/>
</dbReference>
<dbReference type="SMART" id="SM00733">
    <property type="entry name" value="Mterf"/>
    <property type="match status" value="3"/>
</dbReference>
<protein>
    <recommendedName>
        <fullName evidence="5">Mitochondrial transcription termination factor</fullName>
    </recommendedName>
</protein>
<dbReference type="EnsemblMetazoa" id="GPPI031645-RA">
    <property type="protein sequence ID" value="GPPI031645-PA"/>
    <property type="gene ID" value="GPPI031645"/>
</dbReference>
<organism evidence="3 4">
    <name type="scientific">Glossina palpalis gambiensis</name>
    <dbReference type="NCBI Taxonomy" id="67801"/>
    <lineage>
        <taxon>Eukaryota</taxon>
        <taxon>Metazoa</taxon>
        <taxon>Ecdysozoa</taxon>
        <taxon>Arthropoda</taxon>
        <taxon>Hexapoda</taxon>
        <taxon>Insecta</taxon>
        <taxon>Pterygota</taxon>
        <taxon>Neoptera</taxon>
        <taxon>Endopterygota</taxon>
        <taxon>Diptera</taxon>
        <taxon>Brachycera</taxon>
        <taxon>Muscomorpha</taxon>
        <taxon>Hippoboscoidea</taxon>
        <taxon>Glossinidae</taxon>
        <taxon>Glossina</taxon>
    </lineage>
</organism>
<evidence type="ECO:0000256" key="1">
    <source>
        <dbReference type="ARBA" id="ARBA00007692"/>
    </source>
</evidence>
<keyword evidence="2" id="KW-0809">Transit peptide</keyword>
<dbReference type="AlphaFoldDB" id="A0A1B0BIX3"/>
<reference evidence="4" key="1">
    <citation type="submission" date="2015-01" db="EMBL/GenBank/DDBJ databases">
        <authorList>
            <person name="Aksoy S."/>
            <person name="Warren W."/>
            <person name="Wilson R.K."/>
        </authorList>
    </citation>
    <scope>NUCLEOTIDE SEQUENCE [LARGE SCALE GENOMIC DNA]</scope>
    <source>
        <strain evidence="4">IAEA</strain>
    </source>
</reference>
<evidence type="ECO:0008006" key="5">
    <source>
        <dbReference type="Google" id="ProtNLM"/>
    </source>
</evidence>
<dbReference type="PANTHER" id="PTHR15437">
    <property type="entry name" value="TRANSCRIPTION TERMINATION FACTOR, MITOCHONDRIAL"/>
    <property type="match status" value="1"/>
</dbReference>
<sequence length="398" mass="46324">MLARITSGFKSNLSLNYGKVVQALLMRRTFAPAAPSGNDGLSDLETNYIVPYSESKDLRPYVKNVKRTLKDCLNLSLEEIEQILNKEGHEKIKGGYAISNIEILKKTGIQEKCFLDFPWIITLQTKRLRDKLTLLRTLNGLKDINDFVAYLRVPLSRLRRIIARLNREEKYLAYGNRAYYISEKLGLDPYIVNKHVAKRLFVLELPCDMLEENLQLMLNYKVAPMNILKDLWVLLYAPSMVELRLKRAALGKKDRIMPWMVKCPESTLKRTLQLTQDKLEVLGDKQTADEYVAERLKVTVEEARAIMKRYDQVNTVRVTKIKEVFDYLLDEAGFSTLEISQVPRVLCNSLETTKKRVEHLKQLGCRPPSLVVICRSKMQYEKWIEMWMKRNQIKETLE</sequence>
<comment type="similarity">
    <text evidence="1">Belongs to the mTERF family.</text>
</comment>
<accession>A0A1B0BIX3</accession>
<name>A0A1B0BIX3_9MUSC</name>
<dbReference type="PANTHER" id="PTHR15437:SF6">
    <property type="entry name" value="TRANSCRIPTION TERMINATION FACTOR, MITOCHONDRIAL"/>
    <property type="match status" value="1"/>
</dbReference>
<dbReference type="Gene3D" id="1.25.70.10">
    <property type="entry name" value="Transcription termination factor 3, mitochondrial"/>
    <property type="match status" value="1"/>
</dbReference>
<keyword evidence="4" id="KW-1185">Reference proteome</keyword>
<dbReference type="GO" id="GO:0005759">
    <property type="term" value="C:mitochondrial matrix"/>
    <property type="evidence" value="ECO:0007669"/>
    <property type="project" value="TreeGrafter"/>
</dbReference>
<dbReference type="GO" id="GO:0006393">
    <property type="term" value="P:termination of mitochondrial transcription"/>
    <property type="evidence" value="ECO:0007669"/>
    <property type="project" value="TreeGrafter"/>
</dbReference>
<evidence type="ECO:0000313" key="4">
    <source>
        <dbReference type="Proteomes" id="UP000092460"/>
    </source>
</evidence>
<dbReference type="STRING" id="67801.A0A1B0BIX3"/>
<dbReference type="Proteomes" id="UP000092460">
    <property type="component" value="Unassembled WGS sequence"/>
</dbReference>
<proteinExistence type="inferred from homology"/>